<dbReference type="Proteomes" id="UP000807469">
    <property type="component" value="Unassembled WGS sequence"/>
</dbReference>
<comment type="caution">
    <text evidence="1">The sequence shown here is derived from an EMBL/GenBank/DDBJ whole genome shotgun (WGS) entry which is preliminary data.</text>
</comment>
<gene>
    <name evidence="1" type="ORF">BDN70DRAFT_885791</name>
</gene>
<keyword evidence="2" id="KW-1185">Reference proteome</keyword>
<reference evidence="1" key="1">
    <citation type="submission" date="2020-11" db="EMBL/GenBank/DDBJ databases">
        <authorList>
            <consortium name="DOE Joint Genome Institute"/>
            <person name="Ahrendt S."/>
            <person name="Riley R."/>
            <person name="Andreopoulos W."/>
            <person name="Labutti K."/>
            <person name="Pangilinan J."/>
            <person name="Ruiz-Duenas F.J."/>
            <person name="Barrasa J.M."/>
            <person name="Sanchez-Garcia M."/>
            <person name="Camarero S."/>
            <person name="Miyauchi S."/>
            <person name="Serrano A."/>
            <person name="Linde D."/>
            <person name="Babiker R."/>
            <person name="Drula E."/>
            <person name="Ayuso-Fernandez I."/>
            <person name="Pacheco R."/>
            <person name="Padilla G."/>
            <person name="Ferreira P."/>
            <person name="Barriuso J."/>
            <person name="Kellner H."/>
            <person name="Castanera R."/>
            <person name="Alfaro M."/>
            <person name="Ramirez L."/>
            <person name="Pisabarro A.G."/>
            <person name="Kuo A."/>
            <person name="Tritt A."/>
            <person name="Lipzen A."/>
            <person name="He G."/>
            <person name="Yan M."/>
            <person name="Ng V."/>
            <person name="Cullen D."/>
            <person name="Martin F."/>
            <person name="Rosso M.-N."/>
            <person name="Henrissat B."/>
            <person name="Hibbett D."/>
            <person name="Martinez A.T."/>
            <person name="Grigoriev I.V."/>
        </authorList>
    </citation>
    <scope>NUCLEOTIDE SEQUENCE</scope>
    <source>
        <strain evidence="1">CIRM-BRFM 674</strain>
    </source>
</reference>
<accession>A0A9P5YRS9</accession>
<organism evidence="1 2">
    <name type="scientific">Pholiota conissans</name>
    <dbReference type="NCBI Taxonomy" id="109636"/>
    <lineage>
        <taxon>Eukaryota</taxon>
        <taxon>Fungi</taxon>
        <taxon>Dikarya</taxon>
        <taxon>Basidiomycota</taxon>
        <taxon>Agaricomycotina</taxon>
        <taxon>Agaricomycetes</taxon>
        <taxon>Agaricomycetidae</taxon>
        <taxon>Agaricales</taxon>
        <taxon>Agaricineae</taxon>
        <taxon>Strophariaceae</taxon>
        <taxon>Pholiota</taxon>
    </lineage>
</organism>
<sequence length="103" mass="11413">MDEEGEHKRGDLKAGDPAARFVVILTAAPRFHLRVPLPFPNHHLLHHELSASARRHVITTAALRLCITCCPSHLAPIVLSLPSHPRTHLCCHACLDLITKITQ</sequence>
<dbReference type="EMBL" id="MU155439">
    <property type="protein sequence ID" value="KAF9473489.1"/>
    <property type="molecule type" value="Genomic_DNA"/>
</dbReference>
<protein>
    <submittedName>
        <fullName evidence="1">Uncharacterized protein</fullName>
    </submittedName>
</protein>
<dbReference type="AlphaFoldDB" id="A0A9P5YRS9"/>
<evidence type="ECO:0000313" key="1">
    <source>
        <dbReference type="EMBL" id="KAF9473489.1"/>
    </source>
</evidence>
<proteinExistence type="predicted"/>
<evidence type="ECO:0000313" key="2">
    <source>
        <dbReference type="Proteomes" id="UP000807469"/>
    </source>
</evidence>
<name>A0A9P5YRS9_9AGAR</name>